<dbReference type="RefSeq" id="WP_191174255.1">
    <property type="nucleotide sequence ID" value="NZ_JACWMW010000001.1"/>
</dbReference>
<dbReference type="EMBL" id="JACWMW010000001">
    <property type="protein sequence ID" value="MBD1384376.1"/>
    <property type="molecule type" value="Genomic_DNA"/>
</dbReference>
<protein>
    <submittedName>
        <fullName evidence="1">Uncharacterized protein</fullName>
    </submittedName>
</protein>
<evidence type="ECO:0000313" key="1">
    <source>
        <dbReference type="EMBL" id="MBD1384376.1"/>
    </source>
</evidence>
<name>A0ABR7X1J3_9SPHI</name>
<dbReference type="Proteomes" id="UP000618754">
    <property type="component" value="Unassembled WGS sequence"/>
</dbReference>
<evidence type="ECO:0000313" key="2">
    <source>
        <dbReference type="Proteomes" id="UP000618754"/>
    </source>
</evidence>
<comment type="caution">
    <text evidence="1">The sequence shown here is derived from an EMBL/GenBank/DDBJ whole genome shotgun (WGS) entry which is preliminary data.</text>
</comment>
<organism evidence="1 2">
    <name type="scientific">Mucilaginibacter rigui</name>
    <dbReference type="NCBI Taxonomy" id="534635"/>
    <lineage>
        <taxon>Bacteria</taxon>
        <taxon>Pseudomonadati</taxon>
        <taxon>Bacteroidota</taxon>
        <taxon>Sphingobacteriia</taxon>
        <taxon>Sphingobacteriales</taxon>
        <taxon>Sphingobacteriaceae</taxon>
        <taxon>Mucilaginibacter</taxon>
    </lineage>
</organism>
<reference evidence="1 2" key="1">
    <citation type="submission" date="2020-09" db="EMBL/GenBank/DDBJ databases">
        <title>Novel species of Mucilaginibacter isolated from a glacier on the Tibetan Plateau.</title>
        <authorList>
            <person name="Liu Q."/>
            <person name="Xin Y.-H."/>
        </authorList>
    </citation>
    <scope>NUCLEOTIDE SEQUENCE [LARGE SCALE GENOMIC DNA]</scope>
    <source>
        <strain evidence="1 2">CGMCC 1.13878</strain>
    </source>
</reference>
<accession>A0ABR7X1J3</accession>
<keyword evidence="2" id="KW-1185">Reference proteome</keyword>
<gene>
    <name evidence="1" type="ORF">IDJ75_03730</name>
</gene>
<sequence>MLQNRVNPLGDIIKTPERGKWLGNRGVIHNEDKKIVRPYKVKAWIICELAFRGRHREVMMPNRWTELFFFDEATAFSAGHRPCFQCRYKAHINFKEMWLKGNPAFGFDMKTPVADIDAIIHHERITAVKSKQTYVANLTAFPDGTFVILNNEAHLVKAGKLYKWSPAGYDKPIDFHAIEKIEVLTPRSIVNTFSAGYTPQMG</sequence>
<proteinExistence type="predicted"/>